<reference evidence="7 8" key="1">
    <citation type="journal article" date="2019" name="Int. J. Syst. Evol. Microbiol.">
        <title>The Global Catalogue of Microorganisms (GCM) 10K type strain sequencing project: providing services to taxonomists for standard genome sequencing and annotation.</title>
        <authorList>
            <consortium name="The Broad Institute Genomics Platform"/>
            <consortium name="The Broad Institute Genome Sequencing Center for Infectious Disease"/>
            <person name="Wu L."/>
            <person name="Ma J."/>
        </authorList>
    </citation>
    <scope>NUCLEOTIDE SEQUENCE [LARGE SCALE GENOMIC DNA]</scope>
    <source>
        <strain evidence="7 8">JCM 16328</strain>
    </source>
</reference>
<dbReference type="RefSeq" id="WP_343773020.1">
    <property type="nucleotide sequence ID" value="NZ_BAAADV010000001.1"/>
</dbReference>
<keyword evidence="5 6" id="KW-0472">Membrane</keyword>
<dbReference type="InterPro" id="IPR003339">
    <property type="entry name" value="ABC/ECF_trnsptr_transmembrane"/>
</dbReference>
<dbReference type="GO" id="GO:0005886">
    <property type="term" value="C:plasma membrane"/>
    <property type="evidence" value="ECO:0007669"/>
    <property type="project" value="UniProtKB-ARBA"/>
</dbReference>
<feature type="transmembrane region" description="Helical" evidence="6">
    <location>
        <begin position="94"/>
        <end position="115"/>
    </location>
</feature>
<evidence type="ECO:0000256" key="6">
    <source>
        <dbReference type="SAM" id="Phobius"/>
    </source>
</evidence>
<dbReference type="InterPro" id="IPR051611">
    <property type="entry name" value="ECF_transporter_component"/>
</dbReference>
<name>A0AAV3T817_9EURY</name>
<comment type="caution">
    <text evidence="7">The sequence shown here is derived from an EMBL/GenBank/DDBJ whole genome shotgun (WGS) entry which is preliminary data.</text>
</comment>
<feature type="transmembrane region" description="Helical" evidence="6">
    <location>
        <begin position="127"/>
        <end position="148"/>
    </location>
</feature>
<evidence type="ECO:0000313" key="8">
    <source>
        <dbReference type="Proteomes" id="UP001500420"/>
    </source>
</evidence>
<keyword evidence="8" id="KW-1185">Reference proteome</keyword>
<protein>
    <submittedName>
        <fullName evidence="7">Energy-coupling factor transporter transmembrane component T</fullName>
    </submittedName>
</protein>
<keyword evidence="3 6" id="KW-0812">Transmembrane</keyword>
<gene>
    <name evidence="7" type="ORF">GCM10009020_12130</name>
</gene>
<comment type="subcellular location">
    <subcellularLocation>
        <location evidence="1">Membrane</location>
        <topology evidence="1">Multi-pass membrane protein</topology>
    </subcellularLocation>
</comment>
<dbReference type="Proteomes" id="UP001500420">
    <property type="component" value="Unassembled WGS sequence"/>
</dbReference>
<proteinExistence type="predicted"/>
<evidence type="ECO:0000256" key="1">
    <source>
        <dbReference type="ARBA" id="ARBA00004141"/>
    </source>
</evidence>
<evidence type="ECO:0000256" key="5">
    <source>
        <dbReference type="ARBA" id="ARBA00023136"/>
    </source>
</evidence>
<sequence>MLAYEPGDSPAHRLDPRTKLAAQFGFAIAAFGHGGPEALALLTAVALAAPASAGLSPFRALAAFRFVLVILLVAPLVAAATLGPPWLDVSAGAASALASYRVLLVLLVSAAYVASTPARDSRTAIQWLLPGRIGVTLGVGVGLVFRFFPVLLSDLRSIRDAMAARGGDRGSFVERARRIGVRGVDRTFRRADRLAVALQARCFAWNPTLPTLSFGTRDAPVLALAVGLAISPLL</sequence>
<keyword evidence="2" id="KW-1003">Cell membrane</keyword>
<evidence type="ECO:0000256" key="3">
    <source>
        <dbReference type="ARBA" id="ARBA00022692"/>
    </source>
</evidence>
<accession>A0AAV3T817</accession>
<dbReference type="AlphaFoldDB" id="A0AAV3T817"/>
<dbReference type="EMBL" id="BAAADV010000001">
    <property type="protein sequence ID" value="GAA0667991.1"/>
    <property type="molecule type" value="Genomic_DNA"/>
</dbReference>
<evidence type="ECO:0000313" key="7">
    <source>
        <dbReference type="EMBL" id="GAA0667991.1"/>
    </source>
</evidence>
<evidence type="ECO:0000256" key="4">
    <source>
        <dbReference type="ARBA" id="ARBA00022989"/>
    </source>
</evidence>
<dbReference type="Pfam" id="PF02361">
    <property type="entry name" value="CbiQ"/>
    <property type="match status" value="1"/>
</dbReference>
<keyword evidence="4 6" id="KW-1133">Transmembrane helix</keyword>
<organism evidence="7 8">
    <name type="scientific">Natronoarchaeum mannanilyticum</name>
    <dbReference type="NCBI Taxonomy" id="926360"/>
    <lineage>
        <taxon>Archaea</taxon>
        <taxon>Methanobacteriati</taxon>
        <taxon>Methanobacteriota</taxon>
        <taxon>Stenosarchaea group</taxon>
        <taxon>Halobacteria</taxon>
        <taxon>Halobacteriales</taxon>
        <taxon>Natronoarchaeaceae</taxon>
    </lineage>
</organism>
<dbReference type="CDD" id="cd16914">
    <property type="entry name" value="EcfT"/>
    <property type="match status" value="1"/>
</dbReference>
<dbReference type="PANTHER" id="PTHR34857">
    <property type="entry name" value="SLL0384 PROTEIN"/>
    <property type="match status" value="1"/>
</dbReference>
<feature type="transmembrane region" description="Helical" evidence="6">
    <location>
        <begin position="20"/>
        <end position="49"/>
    </location>
</feature>
<feature type="transmembrane region" description="Helical" evidence="6">
    <location>
        <begin position="61"/>
        <end position="82"/>
    </location>
</feature>
<evidence type="ECO:0000256" key="2">
    <source>
        <dbReference type="ARBA" id="ARBA00022475"/>
    </source>
</evidence>
<dbReference type="PANTHER" id="PTHR34857:SF2">
    <property type="entry name" value="SLL0384 PROTEIN"/>
    <property type="match status" value="1"/>
</dbReference>